<keyword evidence="4" id="KW-1003">Cell membrane</keyword>
<evidence type="ECO:0000256" key="8">
    <source>
        <dbReference type="ARBA" id="ARBA00023136"/>
    </source>
</evidence>
<dbReference type="InterPro" id="IPR015856">
    <property type="entry name" value="ABC_transpr_CbiO/EcfA_su"/>
</dbReference>
<dbReference type="GO" id="GO:0043190">
    <property type="term" value="C:ATP-binding cassette (ABC) transporter complex"/>
    <property type="evidence" value="ECO:0007669"/>
    <property type="project" value="TreeGrafter"/>
</dbReference>
<keyword evidence="6 10" id="KW-0067">ATP-binding</keyword>
<evidence type="ECO:0000313" key="10">
    <source>
        <dbReference type="EMBL" id="KRM91209.1"/>
    </source>
</evidence>
<dbReference type="SUPFAM" id="SSF52540">
    <property type="entry name" value="P-loop containing nucleoside triphosphate hydrolases"/>
    <property type="match status" value="1"/>
</dbReference>
<evidence type="ECO:0000256" key="1">
    <source>
        <dbReference type="ARBA" id="ARBA00004202"/>
    </source>
</evidence>
<dbReference type="Pfam" id="PF00005">
    <property type="entry name" value="ABC_tran"/>
    <property type="match status" value="1"/>
</dbReference>
<gene>
    <name evidence="10" type="ORF">FC87_GL001138</name>
</gene>
<dbReference type="Gene3D" id="3.40.50.300">
    <property type="entry name" value="P-loop containing nucleotide triphosphate hydrolases"/>
    <property type="match status" value="1"/>
</dbReference>
<reference evidence="10 11" key="1">
    <citation type="journal article" date="2015" name="Genome Announc.">
        <title>Expanding the biotechnology potential of lactobacilli through comparative genomics of 213 strains and associated genera.</title>
        <authorList>
            <person name="Sun Z."/>
            <person name="Harris H.M."/>
            <person name="McCann A."/>
            <person name="Guo C."/>
            <person name="Argimon S."/>
            <person name="Zhang W."/>
            <person name="Yang X."/>
            <person name="Jeffery I.B."/>
            <person name="Cooney J.C."/>
            <person name="Kagawa T.F."/>
            <person name="Liu W."/>
            <person name="Song Y."/>
            <person name="Salvetti E."/>
            <person name="Wrobel A."/>
            <person name="Rasinkangas P."/>
            <person name="Parkhill J."/>
            <person name="Rea M.C."/>
            <person name="O'Sullivan O."/>
            <person name="Ritari J."/>
            <person name="Douillard F.P."/>
            <person name="Paul Ross R."/>
            <person name="Yang R."/>
            <person name="Briner A.E."/>
            <person name="Felis G.E."/>
            <person name="de Vos W.M."/>
            <person name="Barrangou R."/>
            <person name="Klaenhammer T.R."/>
            <person name="Caufield P.W."/>
            <person name="Cui Y."/>
            <person name="Zhang H."/>
            <person name="O'Toole P.W."/>
        </authorList>
    </citation>
    <scope>NUCLEOTIDE SEQUENCE [LARGE SCALE GENOMIC DNA]</scope>
    <source>
        <strain evidence="10 11">DSM 22689</strain>
    </source>
</reference>
<dbReference type="PROSITE" id="PS50893">
    <property type="entry name" value="ABC_TRANSPORTER_2"/>
    <property type="match status" value="1"/>
</dbReference>
<dbReference type="PANTHER" id="PTHR43553">
    <property type="entry name" value="HEAVY METAL TRANSPORTER"/>
    <property type="match status" value="1"/>
</dbReference>
<keyword evidence="5" id="KW-0547">Nucleotide-binding</keyword>
<proteinExistence type="inferred from homology"/>
<dbReference type="GO" id="GO:0005524">
    <property type="term" value="F:ATP binding"/>
    <property type="evidence" value="ECO:0007669"/>
    <property type="project" value="UniProtKB-KW"/>
</dbReference>
<dbReference type="GO" id="GO:0016887">
    <property type="term" value="F:ATP hydrolysis activity"/>
    <property type="evidence" value="ECO:0007669"/>
    <property type="project" value="InterPro"/>
</dbReference>
<dbReference type="InterPro" id="IPR017871">
    <property type="entry name" value="ABC_transporter-like_CS"/>
</dbReference>
<dbReference type="FunFam" id="3.40.50.300:FF:000224">
    <property type="entry name" value="Energy-coupling factor transporter ATP-binding protein EcfA"/>
    <property type="match status" value="1"/>
</dbReference>
<feature type="domain" description="ABC transporter" evidence="9">
    <location>
        <begin position="24"/>
        <end position="257"/>
    </location>
</feature>
<keyword evidence="3" id="KW-0813">Transport</keyword>
<organism evidence="10 11">
    <name type="scientific">Fructilactobacillus florum DSM 22689 = JCM 16035</name>
    <dbReference type="NCBI Taxonomy" id="1423745"/>
    <lineage>
        <taxon>Bacteria</taxon>
        <taxon>Bacillati</taxon>
        <taxon>Bacillota</taxon>
        <taxon>Bacilli</taxon>
        <taxon>Lactobacillales</taxon>
        <taxon>Lactobacillaceae</taxon>
        <taxon>Fructilactobacillus</taxon>
    </lineage>
</organism>
<sequence>MRLNLLVIFLYIKLRGLGGMPGKIEFNDVAFSYDGADPVFEQLSFTLQSGQTTALVGPNGSGKSTIIKLLDGLLLPTAGTIKLDDEPLRQENRQRLQQKLALVFQTPADQLIAGTVAENVAFGLENRQVDYETMHQLVPQAMKQVGISELAEHDPSWLSGGQQQKVALASALAVQPEILVLDEATSMLDAATKEAITTVLTQLQKTTQLTILMITHDVSAVAQADQVLALNQHKVVFQGAPARFFEQPDLLTAMQMQAPFSAQVQHQLCDRGITVPAHYLDDEGLSQWISQLF</sequence>
<comment type="similarity">
    <text evidence="2">Belongs to the ABC transporter superfamily.</text>
</comment>
<keyword evidence="7" id="KW-1278">Translocase</keyword>
<dbReference type="InterPro" id="IPR050095">
    <property type="entry name" value="ECF_ABC_transporter_ATP-bd"/>
</dbReference>
<keyword evidence="8" id="KW-0472">Membrane</keyword>
<evidence type="ECO:0000256" key="2">
    <source>
        <dbReference type="ARBA" id="ARBA00005417"/>
    </source>
</evidence>
<protein>
    <submittedName>
        <fullName evidence="10">Cobalt import ATP-binding protein cbiO 1</fullName>
    </submittedName>
</protein>
<evidence type="ECO:0000313" key="11">
    <source>
        <dbReference type="Proteomes" id="UP000051586"/>
    </source>
</evidence>
<evidence type="ECO:0000256" key="3">
    <source>
        <dbReference type="ARBA" id="ARBA00022448"/>
    </source>
</evidence>
<comment type="caution">
    <text evidence="10">The sequence shown here is derived from an EMBL/GenBank/DDBJ whole genome shotgun (WGS) entry which is preliminary data.</text>
</comment>
<dbReference type="PANTHER" id="PTHR43553:SF24">
    <property type="entry name" value="ENERGY-COUPLING FACTOR TRANSPORTER ATP-BINDING PROTEIN ECFA1"/>
    <property type="match status" value="1"/>
</dbReference>
<evidence type="ECO:0000259" key="9">
    <source>
        <dbReference type="PROSITE" id="PS50893"/>
    </source>
</evidence>
<evidence type="ECO:0000256" key="5">
    <source>
        <dbReference type="ARBA" id="ARBA00022741"/>
    </source>
</evidence>
<dbReference type="SMART" id="SM00382">
    <property type="entry name" value="AAA"/>
    <property type="match status" value="1"/>
</dbReference>
<dbReference type="PROSITE" id="PS00211">
    <property type="entry name" value="ABC_TRANSPORTER_1"/>
    <property type="match status" value="1"/>
</dbReference>
<dbReference type="InterPro" id="IPR003593">
    <property type="entry name" value="AAA+_ATPase"/>
</dbReference>
<dbReference type="STRING" id="1423745.GCA_001311215_00865"/>
<evidence type="ECO:0000256" key="4">
    <source>
        <dbReference type="ARBA" id="ARBA00022475"/>
    </source>
</evidence>
<dbReference type="EMBL" id="AYZI01000007">
    <property type="protein sequence ID" value="KRM91209.1"/>
    <property type="molecule type" value="Genomic_DNA"/>
</dbReference>
<comment type="subcellular location">
    <subcellularLocation>
        <location evidence="1">Cell membrane</location>
        <topology evidence="1">Peripheral membrane protein</topology>
    </subcellularLocation>
</comment>
<evidence type="ECO:0000256" key="6">
    <source>
        <dbReference type="ARBA" id="ARBA00022840"/>
    </source>
</evidence>
<dbReference type="GO" id="GO:0042626">
    <property type="term" value="F:ATPase-coupled transmembrane transporter activity"/>
    <property type="evidence" value="ECO:0007669"/>
    <property type="project" value="TreeGrafter"/>
</dbReference>
<dbReference type="PATRIC" id="fig|1423745.4.peg.1203"/>
<dbReference type="Proteomes" id="UP000051586">
    <property type="component" value="Unassembled WGS sequence"/>
</dbReference>
<dbReference type="InterPro" id="IPR027417">
    <property type="entry name" value="P-loop_NTPase"/>
</dbReference>
<accession>A0A0R2CSI1</accession>
<evidence type="ECO:0000256" key="7">
    <source>
        <dbReference type="ARBA" id="ARBA00022967"/>
    </source>
</evidence>
<name>A0A0R2CSI1_9LACO</name>
<dbReference type="InterPro" id="IPR003439">
    <property type="entry name" value="ABC_transporter-like_ATP-bd"/>
</dbReference>
<dbReference type="CDD" id="cd03225">
    <property type="entry name" value="ABC_cobalt_CbiO_domain1"/>
    <property type="match status" value="1"/>
</dbReference>
<dbReference type="AlphaFoldDB" id="A0A0R2CSI1"/>